<feature type="transmembrane region" description="Helical" evidence="2">
    <location>
        <begin position="1685"/>
        <end position="1704"/>
    </location>
</feature>
<dbReference type="EMBL" id="DUHE01000154">
    <property type="protein sequence ID" value="HII84316.1"/>
    <property type="molecule type" value="Genomic_DNA"/>
</dbReference>
<feature type="domain" description="Cadherin" evidence="4">
    <location>
        <begin position="1281"/>
        <end position="1399"/>
    </location>
</feature>
<evidence type="ECO:0000256" key="2">
    <source>
        <dbReference type="SAM" id="Phobius"/>
    </source>
</evidence>
<feature type="region of interest" description="Disordered" evidence="1">
    <location>
        <begin position="950"/>
        <end position="979"/>
    </location>
</feature>
<dbReference type="Pfam" id="PF07705">
    <property type="entry name" value="CARDB"/>
    <property type="match status" value="4"/>
</dbReference>
<feature type="compositionally biased region" description="Polar residues" evidence="1">
    <location>
        <begin position="958"/>
        <end position="975"/>
    </location>
</feature>
<dbReference type="InterPro" id="IPR047589">
    <property type="entry name" value="DUF11_rpt"/>
</dbReference>
<dbReference type="Pfam" id="PF01345">
    <property type="entry name" value="DUF11"/>
    <property type="match status" value="1"/>
</dbReference>
<feature type="transmembrane region" description="Helical" evidence="2">
    <location>
        <begin position="1716"/>
        <end position="1737"/>
    </location>
</feature>
<dbReference type="InterPro" id="IPR001434">
    <property type="entry name" value="OmcB-like_DUF11"/>
</dbReference>
<dbReference type="CDD" id="cd00146">
    <property type="entry name" value="PKD"/>
    <property type="match status" value="2"/>
</dbReference>
<evidence type="ECO:0000259" key="3">
    <source>
        <dbReference type="PROSITE" id="PS50093"/>
    </source>
</evidence>
<dbReference type="NCBIfam" id="TIGR01451">
    <property type="entry name" value="B_ant_repeat"/>
    <property type="match status" value="1"/>
</dbReference>
<feature type="domain" description="PKD" evidence="3">
    <location>
        <begin position="798"/>
        <end position="867"/>
    </location>
</feature>
<dbReference type="Proteomes" id="UP000586031">
    <property type="component" value="Unassembled WGS sequence"/>
</dbReference>
<dbReference type="NCBIfam" id="NF047446">
    <property type="entry name" value="barrel_OmpL47"/>
    <property type="match status" value="1"/>
</dbReference>
<evidence type="ECO:0000259" key="4">
    <source>
        <dbReference type="PROSITE" id="PS50268"/>
    </source>
</evidence>
<organism evidence="5 6">
    <name type="scientific">Methanobacterium subterraneum</name>
    <dbReference type="NCBI Taxonomy" id="59277"/>
    <lineage>
        <taxon>Archaea</taxon>
        <taxon>Methanobacteriati</taxon>
        <taxon>Methanobacteriota</taxon>
        <taxon>Methanomada group</taxon>
        <taxon>Methanobacteria</taxon>
        <taxon>Methanobacteriales</taxon>
        <taxon>Methanobacteriaceae</taxon>
        <taxon>Methanobacterium</taxon>
    </lineage>
</organism>
<sequence length="3796" mass="412100">MKNYHIPPGKYKKKILFLALAMVFALVACGAVSAGTPLNENQSGTVSGDLYVNTSNTWASTAQGETNEVTQTNTIPTYTSIDSAMVYVNVYSGSGSANWPVRTTVKLDGNGDGDYDDPGELLGVEDMTSESYTIDGTVFWINDHCMRVYSDYQVWYDVTNLITCNNPTVYVKTEDMGGDGYDGRIKMIALTVAYNDGDTDQVHYWVLNGQDWINSDTSPSASTFNTGSFNEEVQAATLNTVALSSTDGSYSFNGNSLSGGLTETGPYYKEHLWDVTSNINPGADSTLDYANVGGSLKMNLATLTIREATATPAPVAAFTSNVTSGSNPLAVQFTDQSTNNPTAWAWNFGDGTTSNIKNPTHTYTTAGTYTVTLTTSNDGGSDDEVKTGYITVNPNVNLNIGGSVTPSPAYVFAREANTVTVATVRNQGTDTATNVVVKLYASDVNGGTTPVAQYTIASLVSGASTTVTLIDPTVRDLAGGSVTYTAIVDPDNLIAETNEADNSKASSSYTVLYNGYKGNRYWTGESDINTSYVYDIRGNIAYFTQPASAYKGVGWTTRTETWTTSNLPIPTTGTIEDVWLYLSYNWDTTPGGKPSWTVTLNGQTIDLSGMTPYIDQANFGYYGNYKYGLYVVNVTSMFNRNGDNTLVMTSNSGNSQALYPSTLAVIYSDPTQTRKQIFISEECDLLGVSASSYGTTLEEATAYANFSGMTIDTSKVSTATLHSFAANAGPNEGNLFFNGNNIALNAWQGTSNTASALAADVKNYLTSTGNIAGIQGTTSGGMVALQQLLVVEYADVGPLADFTGTPVTGDMPLTVQFSDKSTGYVSSYAWDFNNDGVIDSTLKNPVYTYSTPGTYTVKLTVSNSAGSDQEVKQDYISVNGPDLIITGINPNVGTGGYMFANEPNVLSVTVKNNGTMASEATTMDVQVGGVTYTVNVPALDAGASTTVTVTDTASHTGGSSVPVTANPNPSRNIPETNTTNNSFSTNIIVYNNGYKGKQYTDDDEHDSLETQQVWEGHYNVIYSSGNTAYNGATWSQKTYSWSSSDLPIPSGATVVSARLYQSYTYNQMGVDPSWIMNFNGNLVNSIAAYKDIKGFGSYNFPYGLYVYDVTSLFNTAGNTMTITPEAGNNYGIYGAYLIVVYEDPATSQKKIYINDGFDMLCSRETYSVSDAEATAQAVFNNVNRDSVENAQAIAILASADEEGKSKFFFNGQEYTGFWNDFKGGSANPQTGFSVYDVTSALINGVNIAGIQSYDTTPGVTATYGDNMYVLGTILITELDATLPGVSADLAEGIYNSTKTVTLTATDNQDPNPKIYYTTDGSNPTTTSNLYNSPLTLNTTTNLKFRAVDATGNWSPLQVMNYIIDITLPQASTNRNSGSYQTDQTVTLTATDTQDNNPELYYSVNGGAWQHQTKTVTFNLNTEGVTNLRFYAMDNAGNQGTVMERNYTIDKTGPTANSNLADGTYNTPQNVTLTATDNLDTNPKIYYTTDGSNPTTTSNLYNGPITISKTTTLKFMAVDAAGNPSQVYTRVYTIPNADVYVNSWVSNSNPQVGDTFIMTFKIGNNGPDNATGVVFTYVIPGNFEYVGMTADSLPSPVYNPLTRTVTWNLGDLPVGDPLLNLILRVVSAGSSTSSPGILATTYDPVSTNNAPPLTLNIRAPQTTTSQPVTASATSISTSTVPMQATGAPLAGLMVGILSILGGLGISREGKWKKLPLLLIVGVVFSLAICGTATADPYLGGDNLTTIQNGTVSGGVYSDSYYGTNGPAVDGSTNDIMNVNVTYNFEKLPDNAQIKNATLYVTVYSGNMETNYPVEVNVTFNENLIANEYLSSAYTWPEGSGTIQSLYINDHTNRVTSDYMMWYDVTSLAKLNNMANVITKSTFDGRIKLITLIIAYDDGDDDTIMYWVNQGHDTDSYWVEQKLSINYIGSTSFESALPTGSTINNATLRVFHMSSQDGSYTFNGNIIPNGSPQGSYTGSNIWDVTSNFTIFGSNTLTYDRVEGYYKIALALLTVNYTAPADINPDLFISNIDITSTPVVNQNYNLTVTINNGGQTRADEFVVKVYDNDQEVNSRVVNSLNSGSTRILTFNWKPTSTGLHNLKVVIDALGQVSESVETNNQLTKALYVEPERPDLIPEGLTIPTDPKVNQNYQLTATISNNGLANAGGFQVKLYDGSTLIGTKNIASLVKGGKINIQFDWKPTTTGSHTLKLVVDTLNQVNESSESNNQLNRYVIMNDAGVINVFIISDSPGTNIANLAALEILDKMGGTVSIQIRSGVQVEAMSEDELRAYLSSCDIFLGEWITTNAATLLTSVLKNHPEIANKPNGLFLILEPPVSTTSSTVDLMKYSNIKGVKLLETFTTNQLLDYYENTKRGGNYTNVTDYLATVNFPTNYNLATLYKVLNDKDSTKNQILWALNLIGVETQFELPAYSSGKQQYGIYRYRWYSLEEYMAVYFKSNRQGTVGLIESTMYVDSQMLQTYYAIIESLEAQGLNVIPVTAYGGTTAQLQVMVQAFTNATSYQNFIANSTAYATYVDSIVEMAAYGLGGESFTDVVNFLSALNVPVVRAIHSDVISNEQWELESSGLPTDDGSKWWHVAILEAQGIIEYTFVGGKSTTIDARTGAAIVGYNPQLENIEYMAKRVASWVKLQYMDNADKLIAMIYYNYPPGKDNIGSSYLDTITSIYNLLNVMKAEGYTVENIPANATDLEELMITLGINVANWAPGELQKLANNPNIILYPVSDYLEWFNQLDDLTRLQVVEGPVAYIGELCRRAVALNYTSGMESRIDAWYSGMLSLLPDNKYSVAKPVLDDIVSTLKKYVNSHNSADYNTFLTYKQQFLNLKINGTTGWGDAPGDIMVVQKNGIKYFVIPGLQFGNIFIGPEPQRGWEGDIAKLYHSSTVSPPHQYLAYFAYLQKKGTNAMVFMGRHATHEWLPGKELVLSPNDFPSVCVGSVPQIYFYIVDGLAEGIQAKRRGYAVIISHITPPMTFTSLYGDLGTLATLADQYDGATSTQQATIITQVKSLIASNHYDLGVDTSTLSNDGLIAALEAYLDNIQSTLYPYGLHAIGQAWTPDEIALLVTSILSVEFKVTNTTESTTLHNEISLLINGKPYDSLTALEKEKVQEKCIDVVTSLIYWDVDTVANILSSAPSANLKFALQMAEYYIWAVNQSVANEVASFLNALNGGYIIPGAGGDPVGNPDVLPTGTNFYHDQAAEIPTKEAYEYSKILALLALADITDNTEKIALGIWCVETARDDGALVALVLQLLGMEPVWSDSPSAGVGGQKLKEMPAYLELADLVRPDGWSKKRIDVTIITSGLFRDLYSRQAQLLDNAFRVALARSYYTIINNAQLQAKYGDKLKTSLDIIMEGIGYYGAGYESLDDNYVAKHWVEDFEYYLTLNMTPEMAGEMAITRIFAPPEGDYGAGISKLVSESWTWEDRMELGQFYLNRMANMYSHNNWGTSNVAVFSRALSGIGTVFTSRNTNLYGVLDNDDFFDYWGGLSMALEYINGKAPDMFVLDYSNRAKPDSISLEQYMNRELTTRYFNPGWIEGMMKEGYSGARYMSKKFVSNLLGWQMTRPGSVQNWMWDKVVDVYLRDAYNMGVTSFLKSGNNAYSMISLTGTLLTAAFEGYWSTDASTLSMIANIWAQMVITNGVACCDCSCGNLAMMEWATTYVNADLLAHLNSMLYEATQQAAFAPGQTPQSDPTGSTSTGTQSSSSQSSSQSQDSGASGSTAGDEESESTTTPGEEGEGKAYEVSEQSSGGTSESGLPIAAIVGVIALVCLVGFGYFRGSFKGK</sequence>
<dbReference type="Gene3D" id="2.60.40.10">
    <property type="entry name" value="Immunoglobulins"/>
    <property type="match status" value="6"/>
</dbReference>
<dbReference type="InterPro" id="IPR022409">
    <property type="entry name" value="PKD/Chitinase_dom"/>
</dbReference>
<dbReference type="InterPro" id="IPR003672">
    <property type="entry name" value="CobN/Mg_chltase"/>
</dbReference>
<protein>
    <submittedName>
        <fullName evidence="5">DUF3344 domain-containing protein</fullName>
    </submittedName>
</protein>
<dbReference type="SMART" id="SM00089">
    <property type="entry name" value="PKD"/>
    <property type="match status" value="2"/>
</dbReference>
<dbReference type="SUPFAM" id="SSF49299">
    <property type="entry name" value="PKD domain"/>
    <property type="match status" value="2"/>
</dbReference>
<dbReference type="InterPro" id="IPR013783">
    <property type="entry name" value="Ig-like_fold"/>
</dbReference>
<dbReference type="InterPro" id="IPR021779">
    <property type="entry name" value="DUF3344"/>
</dbReference>
<keyword evidence="2" id="KW-0812">Transmembrane</keyword>
<comment type="caution">
    <text evidence="5">The sequence shown here is derived from an EMBL/GenBank/DDBJ whole genome shotgun (WGS) entry which is preliminary data.</text>
</comment>
<feature type="transmembrane region" description="Helical" evidence="2">
    <location>
        <begin position="3769"/>
        <end position="3789"/>
    </location>
</feature>
<feature type="compositionally biased region" description="Low complexity" evidence="1">
    <location>
        <begin position="3699"/>
        <end position="3734"/>
    </location>
</feature>
<dbReference type="GO" id="GO:0016020">
    <property type="term" value="C:membrane"/>
    <property type="evidence" value="ECO:0007669"/>
    <property type="project" value="InterPro"/>
</dbReference>
<dbReference type="Pfam" id="PF02514">
    <property type="entry name" value="CobN-Mg_chel"/>
    <property type="match status" value="2"/>
</dbReference>
<accession>A0A7J4TIQ3</accession>
<evidence type="ECO:0000313" key="5">
    <source>
        <dbReference type="EMBL" id="HII84316.1"/>
    </source>
</evidence>
<dbReference type="InterPro" id="IPR058094">
    <property type="entry name" value="Ig-like_OmpL47-like"/>
</dbReference>
<dbReference type="Pfam" id="PF11824">
    <property type="entry name" value="DUF3344"/>
    <property type="match status" value="4"/>
</dbReference>
<dbReference type="Pfam" id="PF18911">
    <property type="entry name" value="PKD_4"/>
    <property type="match status" value="2"/>
</dbReference>
<dbReference type="InterPro" id="IPR002126">
    <property type="entry name" value="Cadherin-like_dom"/>
</dbReference>
<dbReference type="PROSITE" id="PS50093">
    <property type="entry name" value="PKD"/>
    <property type="match status" value="2"/>
</dbReference>
<feature type="compositionally biased region" description="Low complexity" evidence="1">
    <location>
        <begin position="3756"/>
        <end position="3767"/>
    </location>
</feature>
<evidence type="ECO:0000256" key="1">
    <source>
        <dbReference type="SAM" id="MobiDB-lite"/>
    </source>
</evidence>
<dbReference type="FunFam" id="2.60.40.10:FF:000270">
    <property type="entry name" value="Cell surface protein"/>
    <property type="match status" value="2"/>
</dbReference>
<proteinExistence type="predicted"/>
<dbReference type="GO" id="GO:0007156">
    <property type="term" value="P:homophilic cell adhesion via plasma membrane adhesion molecules"/>
    <property type="evidence" value="ECO:0007669"/>
    <property type="project" value="InterPro"/>
</dbReference>
<dbReference type="Pfam" id="PF13290">
    <property type="entry name" value="CHB_HEX_C_1"/>
    <property type="match status" value="2"/>
</dbReference>
<dbReference type="InterPro" id="IPR059177">
    <property type="entry name" value="GH29D-like_dom"/>
</dbReference>
<dbReference type="Gene3D" id="3.30.1920.20">
    <property type="match status" value="1"/>
</dbReference>
<dbReference type="PROSITE" id="PS51257">
    <property type="entry name" value="PROKAR_LIPOPROTEIN"/>
    <property type="match status" value="1"/>
</dbReference>
<keyword evidence="2" id="KW-0472">Membrane</keyword>
<keyword evidence="2" id="KW-1133">Transmembrane helix</keyword>
<dbReference type="InterPro" id="IPR035986">
    <property type="entry name" value="PKD_dom_sf"/>
</dbReference>
<dbReference type="CDD" id="cd10150">
    <property type="entry name" value="CobN_like"/>
    <property type="match status" value="1"/>
</dbReference>
<reference evidence="6" key="1">
    <citation type="journal article" date="2020" name="bioRxiv">
        <title>A rank-normalized archaeal taxonomy based on genome phylogeny resolves widespread incomplete and uneven classifications.</title>
        <authorList>
            <person name="Rinke C."/>
            <person name="Chuvochina M."/>
            <person name="Mussig A.J."/>
            <person name="Chaumeil P.-A."/>
            <person name="Waite D.W."/>
            <person name="Whitman W.B."/>
            <person name="Parks D.H."/>
            <person name="Hugenholtz P."/>
        </authorList>
    </citation>
    <scope>NUCLEOTIDE SEQUENCE [LARGE SCALE GENOMIC DNA]</scope>
</reference>
<feature type="region of interest" description="Disordered" evidence="1">
    <location>
        <begin position="3695"/>
        <end position="3767"/>
    </location>
</feature>
<dbReference type="InterPro" id="IPR000601">
    <property type="entry name" value="PKD_dom"/>
</dbReference>
<evidence type="ECO:0000313" key="6">
    <source>
        <dbReference type="Proteomes" id="UP000586031"/>
    </source>
</evidence>
<name>A0A7J4TIQ3_9EURY</name>
<dbReference type="PANTHER" id="PTHR44119">
    <property type="entry name" value="MAGNESIUM-CHELATASE SUBUNIT CHLH, CHLOROPLASTIC"/>
    <property type="match status" value="1"/>
</dbReference>
<dbReference type="PANTHER" id="PTHR44119:SF4">
    <property type="entry name" value="AEROBIC COBALTOCHELATASE SUBUNIT COBN"/>
    <property type="match status" value="1"/>
</dbReference>
<feature type="domain" description="PKD" evidence="3">
    <location>
        <begin position="314"/>
        <end position="381"/>
    </location>
</feature>
<gene>
    <name evidence="5" type="ORF">HA271_05655</name>
</gene>
<dbReference type="GO" id="GO:0005509">
    <property type="term" value="F:calcium ion binding"/>
    <property type="evidence" value="ECO:0007669"/>
    <property type="project" value="InterPro"/>
</dbReference>
<dbReference type="PROSITE" id="PS50268">
    <property type="entry name" value="CADHERIN_2"/>
    <property type="match status" value="1"/>
</dbReference>
<dbReference type="InterPro" id="IPR011635">
    <property type="entry name" value="CARDB"/>
</dbReference>